<feature type="chain" id="PRO_5015094199" evidence="1">
    <location>
        <begin position="20"/>
        <end position="69"/>
    </location>
</feature>
<keyword evidence="1" id="KW-0732">Signal</keyword>
<dbReference type="Proteomes" id="UP000006039">
    <property type="component" value="Unassembled WGS sequence"/>
</dbReference>
<organism evidence="2">
    <name type="scientific">Gaeumannomyces tritici (strain R3-111a-1)</name>
    <name type="common">Wheat and barley take-all root rot fungus</name>
    <name type="synonym">Gaeumannomyces graminis var. tritici</name>
    <dbReference type="NCBI Taxonomy" id="644352"/>
    <lineage>
        <taxon>Eukaryota</taxon>
        <taxon>Fungi</taxon>
        <taxon>Dikarya</taxon>
        <taxon>Ascomycota</taxon>
        <taxon>Pezizomycotina</taxon>
        <taxon>Sordariomycetes</taxon>
        <taxon>Sordariomycetidae</taxon>
        <taxon>Magnaporthales</taxon>
        <taxon>Magnaporthaceae</taxon>
        <taxon>Gaeumannomyces</taxon>
    </lineage>
</organism>
<dbReference type="RefSeq" id="XP_009218418.1">
    <property type="nucleotide sequence ID" value="XM_009220154.1"/>
</dbReference>
<reference evidence="4" key="1">
    <citation type="submission" date="2010-07" db="EMBL/GenBank/DDBJ databases">
        <title>The genome sequence of Gaeumannomyces graminis var. tritici strain R3-111a-1.</title>
        <authorList>
            <consortium name="The Broad Institute Genome Sequencing Platform"/>
            <person name="Ma L.-J."/>
            <person name="Dead R."/>
            <person name="Young S."/>
            <person name="Zeng Q."/>
            <person name="Koehrsen M."/>
            <person name="Alvarado L."/>
            <person name="Berlin A."/>
            <person name="Chapman S.B."/>
            <person name="Chen Z."/>
            <person name="Freedman E."/>
            <person name="Gellesch M."/>
            <person name="Goldberg J."/>
            <person name="Griggs A."/>
            <person name="Gujja S."/>
            <person name="Heilman E.R."/>
            <person name="Heiman D."/>
            <person name="Hepburn T."/>
            <person name="Howarth C."/>
            <person name="Jen D."/>
            <person name="Larson L."/>
            <person name="Mehta T."/>
            <person name="Neiman D."/>
            <person name="Pearson M."/>
            <person name="Roberts A."/>
            <person name="Saif S."/>
            <person name="Shea T."/>
            <person name="Shenoy N."/>
            <person name="Sisk P."/>
            <person name="Stolte C."/>
            <person name="Sykes S."/>
            <person name="Walk T."/>
            <person name="White J."/>
            <person name="Yandava C."/>
            <person name="Haas B."/>
            <person name="Nusbaum C."/>
            <person name="Birren B."/>
        </authorList>
    </citation>
    <scope>NUCLEOTIDE SEQUENCE [LARGE SCALE GENOMIC DNA]</scope>
    <source>
        <strain evidence="4">R3-111a-1</strain>
    </source>
</reference>
<dbReference type="EnsemblFungi" id="EJT82409">
    <property type="protein sequence ID" value="EJT82409"/>
    <property type="gene ID" value="GGTG_02382"/>
</dbReference>
<sequence length="69" mass="7700">MIVISVVAAQNNLLWLASAVTIYKTWHDAHPCPEGDSRAKKVNDIVHASLYNCGTLFRRRGRPVRDLGP</sequence>
<evidence type="ECO:0000313" key="3">
    <source>
        <dbReference type="EnsemblFungi" id="EJT82409"/>
    </source>
</evidence>
<dbReference type="AlphaFoldDB" id="J3NM78"/>
<name>J3NM78_GAET3</name>
<reference evidence="3" key="4">
    <citation type="journal article" date="2015" name="G3 (Bethesda)">
        <title>Genome sequences of three phytopathogenic species of the Magnaporthaceae family of fungi.</title>
        <authorList>
            <person name="Okagaki L.H."/>
            <person name="Nunes C.C."/>
            <person name="Sailsbery J."/>
            <person name="Clay B."/>
            <person name="Brown D."/>
            <person name="John T."/>
            <person name="Oh Y."/>
            <person name="Young N."/>
            <person name="Fitzgerald M."/>
            <person name="Haas B.J."/>
            <person name="Zeng Q."/>
            <person name="Young S."/>
            <person name="Adiconis X."/>
            <person name="Fan L."/>
            <person name="Levin J.Z."/>
            <person name="Mitchell T.K."/>
            <person name="Okubara P.A."/>
            <person name="Farman M.L."/>
            <person name="Kohn L.M."/>
            <person name="Birren B."/>
            <person name="Ma L.-J."/>
            <person name="Dean R.A."/>
        </authorList>
    </citation>
    <scope>NUCLEOTIDE SEQUENCE</scope>
    <source>
        <strain evidence="3">R3-111a-1</strain>
    </source>
</reference>
<evidence type="ECO:0000256" key="1">
    <source>
        <dbReference type="SAM" id="SignalP"/>
    </source>
</evidence>
<dbReference type="HOGENOM" id="CLU_2776060_0_0_1"/>
<gene>
    <name evidence="3" type="primary">20342840</name>
    <name evidence="2" type="ORF">GGTG_02382</name>
</gene>
<reference evidence="2" key="2">
    <citation type="submission" date="2010-07" db="EMBL/GenBank/DDBJ databases">
        <authorList>
            <consortium name="The Broad Institute Genome Sequencing Platform"/>
            <consortium name="Broad Institute Genome Sequencing Center for Infectious Disease"/>
            <person name="Ma L.-J."/>
            <person name="Dead R."/>
            <person name="Young S."/>
            <person name="Zeng Q."/>
            <person name="Koehrsen M."/>
            <person name="Alvarado L."/>
            <person name="Berlin A."/>
            <person name="Chapman S.B."/>
            <person name="Chen Z."/>
            <person name="Freedman E."/>
            <person name="Gellesch M."/>
            <person name="Goldberg J."/>
            <person name="Griggs A."/>
            <person name="Gujja S."/>
            <person name="Heilman E.R."/>
            <person name="Heiman D."/>
            <person name="Hepburn T."/>
            <person name="Howarth C."/>
            <person name="Jen D."/>
            <person name="Larson L."/>
            <person name="Mehta T."/>
            <person name="Neiman D."/>
            <person name="Pearson M."/>
            <person name="Roberts A."/>
            <person name="Saif S."/>
            <person name="Shea T."/>
            <person name="Shenoy N."/>
            <person name="Sisk P."/>
            <person name="Stolte C."/>
            <person name="Sykes S."/>
            <person name="Walk T."/>
            <person name="White J."/>
            <person name="Yandava C."/>
            <person name="Haas B."/>
            <person name="Nusbaum C."/>
            <person name="Birren B."/>
        </authorList>
    </citation>
    <scope>NUCLEOTIDE SEQUENCE</scope>
    <source>
        <strain evidence="2">R3-111a-1</strain>
    </source>
</reference>
<dbReference type="EMBL" id="GL385395">
    <property type="protein sequence ID" value="EJT82409.1"/>
    <property type="molecule type" value="Genomic_DNA"/>
</dbReference>
<evidence type="ECO:0000313" key="4">
    <source>
        <dbReference type="Proteomes" id="UP000006039"/>
    </source>
</evidence>
<evidence type="ECO:0000313" key="2">
    <source>
        <dbReference type="EMBL" id="EJT82409.1"/>
    </source>
</evidence>
<reference evidence="2" key="3">
    <citation type="submission" date="2010-09" db="EMBL/GenBank/DDBJ databases">
        <title>Annotation of Gaeumannomyces graminis var. tritici R3-111a-1.</title>
        <authorList>
            <consortium name="The Broad Institute Genome Sequencing Platform"/>
            <person name="Ma L.-J."/>
            <person name="Dead R."/>
            <person name="Young S.K."/>
            <person name="Zeng Q."/>
            <person name="Gargeya S."/>
            <person name="Fitzgerald M."/>
            <person name="Haas B."/>
            <person name="Abouelleil A."/>
            <person name="Alvarado L."/>
            <person name="Arachchi H.M."/>
            <person name="Berlin A."/>
            <person name="Brown A."/>
            <person name="Chapman S.B."/>
            <person name="Chen Z."/>
            <person name="Dunbar C."/>
            <person name="Freedman E."/>
            <person name="Gearin G."/>
            <person name="Gellesch M."/>
            <person name="Goldberg J."/>
            <person name="Griggs A."/>
            <person name="Gujja S."/>
            <person name="Heiman D."/>
            <person name="Howarth C."/>
            <person name="Larson L."/>
            <person name="Lui A."/>
            <person name="MacDonald P.J.P."/>
            <person name="Mehta T."/>
            <person name="Montmayeur A."/>
            <person name="Murphy C."/>
            <person name="Neiman D."/>
            <person name="Pearson M."/>
            <person name="Priest M."/>
            <person name="Roberts A."/>
            <person name="Saif S."/>
            <person name="Shea T."/>
            <person name="Shenoy N."/>
            <person name="Sisk P."/>
            <person name="Stolte C."/>
            <person name="Sykes S."/>
            <person name="Yandava C."/>
            <person name="Wortman J."/>
            <person name="Nusbaum C."/>
            <person name="Birren B."/>
        </authorList>
    </citation>
    <scope>NUCLEOTIDE SEQUENCE</scope>
    <source>
        <strain evidence="2">R3-111a-1</strain>
    </source>
</reference>
<proteinExistence type="predicted"/>
<accession>J3NM78</accession>
<reference evidence="3" key="5">
    <citation type="submission" date="2018-04" db="UniProtKB">
        <authorList>
            <consortium name="EnsemblFungi"/>
        </authorList>
    </citation>
    <scope>IDENTIFICATION</scope>
    <source>
        <strain evidence="3">R3-111a-1</strain>
    </source>
</reference>
<keyword evidence="4" id="KW-1185">Reference proteome</keyword>
<protein>
    <submittedName>
        <fullName evidence="2 3">Uncharacterized protein</fullName>
    </submittedName>
</protein>
<dbReference type="GeneID" id="20342840"/>
<dbReference type="VEuPathDB" id="FungiDB:GGTG_02382"/>
<feature type="signal peptide" evidence="1">
    <location>
        <begin position="1"/>
        <end position="19"/>
    </location>
</feature>